<feature type="transmembrane region" description="Helical" evidence="1">
    <location>
        <begin position="28"/>
        <end position="58"/>
    </location>
</feature>
<protein>
    <submittedName>
        <fullName evidence="2">Uncharacterized protein</fullName>
    </submittedName>
</protein>
<comment type="caution">
    <text evidence="2">The sequence shown here is derived from an EMBL/GenBank/DDBJ whole genome shotgun (WGS) entry which is preliminary data.</text>
</comment>
<feature type="transmembrane region" description="Helical" evidence="1">
    <location>
        <begin position="64"/>
        <end position="86"/>
    </location>
</feature>
<sequence>MQRRIVQYGEAAARDVIAREEARAAFRIVWSTLLASMAVVVATMISTVPFMVVAFLAIPSTSRVARFFFYVSIFQHCYTPFIYFLFFRDYRAVLYRFYLKLVGRLPAAVSLVAPSL</sequence>
<keyword evidence="1" id="KW-0472">Membrane</keyword>
<keyword evidence="1" id="KW-0812">Transmembrane</keyword>
<dbReference type="Gene3D" id="1.20.1070.10">
    <property type="entry name" value="Rhodopsin 7-helix transmembrane proteins"/>
    <property type="match status" value="1"/>
</dbReference>
<accession>A0A9X6RM54</accession>
<proteinExistence type="predicted"/>
<evidence type="ECO:0000313" key="2">
    <source>
        <dbReference type="EMBL" id="OWA52984.1"/>
    </source>
</evidence>
<evidence type="ECO:0000256" key="1">
    <source>
        <dbReference type="SAM" id="Phobius"/>
    </source>
</evidence>
<dbReference type="SUPFAM" id="SSF81321">
    <property type="entry name" value="Family A G protein-coupled receptor-like"/>
    <property type="match status" value="1"/>
</dbReference>
<reference evidence="3" key="1">
    <citation type="submission" date="2017-01" db="EMBL/GenBank/DDBJ databases">
        <title>Comparative genomics of anhydrobiosis in the tardigrade Hypsibius dujardini.</title>
        <authorList>
            <person name="Yoshida Y."/>
            <person name="Koutsovoulos G."/>
            <person name="Laetsch D."/>
            <person name="Stevens L."/>
            <person name="Kumar S."/>
            <person name="Horikawa D."/>
            <person name="Ishino K."/>
            <person name="Komine S."/>
            <person name="Tomita M."/>
            <person name="Blaxter M."/>
            <person name="Arakawa K."/>
        </authorList>
    </citation>
    <scope>NUCLEOTIDE SEQUENCE [LARGE SCALE GENOMIC DNA]</scope>
    <source>
        <strain evidence="3">Z151</strain>
    </source>
</reference>
<keyword evidence="1" id="KW-1133">Transmembrane helix</keyword>
<evidence type="ECO:0000313" key="3">
    <source>
        <dbReference type="Proteomes" id="UP000192578"/>
    </source>
</evidence>
<organism evidence="2 3">
    <name type="scientific">Hypsibius exemplaris</name>
    <name type="common">Freshwater tardigrade</name>
    <dbReference type="NCBI Taxonomy" id="2072580"/>
    <lineage>
        <taxon>Eukaryota</taxon>
        <taxon>Metazoa</taxon>
        <taxon>Ecdysozoa</taxon>
        <taxon>Tardigrada</taxon>
        <taxon>Eutardigrada</taxon>
        <taxon>Parachela</taxon>
        <taxon>Hypsibioidea</taxon>
        <taxon>Hypsibiidae</taxon>
        <taxon>Hypsibius</taxon>
    </lineage>
</organism>
<keyword evidence="3" id="KW-1185">Reference proteome</keyword>
<dbReference type="Proteomes" id="UP000192578">
    <property type="component" value="Unassembled WGS sequence"/>
</dbReference>
<gene>
    <name evidence="2" type="ORF">BV898_17422</name>
</gene>
<dbReference type="AlphaFoldDB" id="A0A9X6RM54"/>
<dbReference type="EMBL" id="MTYJ01000296">
    <property type="protein sequence ID" value="OWA52984.1"/>
    <property type="molecule type" value="Genomic_DNA"/>
</dbReference>
<name>A0A9X6RM54_HYPEX</name>